<feature type="compositionally biased region" description="Polar residues" evidence="1">
    <location>
        <begin position="203"/>
        <end position="215"/>
    </location>
</feature>
<dbReference type="OrthoDB" id="6771658at2759"/>
<dbReference type="InterPro" id="IPR052055">
    <property type="entry name" value="Hepadnavirus_pol/RT"/>
</dbReference>
<dbReference type="PANTHER" id="PTHR33050:SF7">
    <property type="entry name" value="RIBONUCLEASE H"/>
    <property type="match status" value="1"/>
</dbReference>
<dbReference type="EMBL" id="CAACVG010012714">
    <property type="protein sequence ID" value="VEN60731.1"/>
    <property type="molecule type" value="Genomic_DNA"/>
</dbReference>
<keyword evidence="3" id="KW-1185">Reference proteome</keyword>
<evidence type="ECO:0008006" key="4">
    <source>
        <dbReference type="Google" id="ProtNLM"/>
    </source>
</evidence>
<dbReference type="GO" id="GO:0071897">
    <property type="term" value="P:DNA biosynthetic process"/>
    <property type="evidence" value="ECO:0007669"/>
    <property type="project" value="UniProtKB-ARBA"/>
</dbReference>
<dbReference type="CDD" id="cd09275">
    <property type="entry name" value="RNase_HI_RT_DIRS1"/>
    <property type="match status" value="1"/>
</dbReference>
<protein>
    <recommendedName>
        <fullName evidence="4">RNase H type-1 domain-containing protein</fullName>
    </recommendedName>
</protein>
<evidence type="ECO:0000313" key="3">
    <source>
        <dbReference type="Proteomes" id="UP000410492"/>
    </source>
</evidence>
<evidence type="ECO:0000313" key="2">
    <source>
        <dbReference type="EMBL" id="VEN60731.1"/>
    </source>
</evidence>
<sequence>MDLDLTPRTLEQEPLIPPAREAIAAQGIECQRFGQPTFNRIRYAEVQKKLHAAPVFSALQVNQQIKHLVPSPASDTLAKSDMSLGLICHGLLLQRESLSKSLREIGAKFPEAVADIQRLIIDSNSEFRSVSDDLLQYTCGRRAEVIELRRKAFKPRSDYMASLLHAIPPSPSHLFEEQALAELFRTHPDLFFRGSSSQSGSQTKSAANVSASNRFKSGHYSSSRSRHSKKTSSGADVKKFHSTSVRKAQGPYGGERFRSGRPEKKSHKQWYAEKKVQRRSALRFLEELGACRCSEKYPPHTFCRIHYTLRSSTAPSPVFRLTSKKVRLSRPAPGDSTYASAGDPRGVKRSVGLFVSDVCSRKERRGRETCSEPEEAQRLFKSKEVSSVEPSEGTSLFAAKRLSREAGPVSGLFPCAHQTTSPQILVHRVQGSDSAMDLPPFRPSQRSLGIFAPVKLGGKSASRDGIRIIVYLDDFLLAHQNPVILKGQAEKAIAFLMNLGWVVNFGKSILSPVKECVFLGLLWNTTKNTVALPPRKRRALKRDLRTLLSNHSWSWVTAKKILGKLNFAAFPVPLGRLHMREMQRACHRLPEWKPRKAFPVPPPALMEMRWWLNHLRASSDIFPRSPDVFMSSDASEKGWGAQIGEKLLSGRWTQCQLKWHINIKELMAIFLSVQLSSDMLKGKTVVVQSDSQTVVSYIRKQGGTRSRLFTSVVSRLLRFCKQQGITLIPQFLPGKLNSIADSLSRGKRLVDWKLSNSLVRRIFQRWGTPEIDLFASNPSRVVNQYVSRDMTDREAAFTDAFSRPWSFNLAWIFPPPALIPRVLCHLNSAQGTYILVVPRWEKVYWRPDLKSRAFAPPIQIRNANRHLLESRTGKHLQQSPKISLEVWKIRGGPPLQGVGPRRTGPY</sequence>
<name>A0A653DKI1_CALMS</name>
<organism evidence="2 3">
    <name type="scientific">Callosobruchus maculatus</name>
    <name type="common">Southern cowpea weevil</name>
    <name type="synonym">Pulse bruchid</name>
    <dbReference type="NCBI Taxonomy" id="64391"/>
    <lineage>
        <taxon>Eukaryota</taxon>
        <taxon>Metazoa</taxon>
        <taxon>Ecdysozoa</taxon>
        <taxon>Arthropoda</taxon>
        <taxon>Hexapoda</taxon>
        <taxon>Insecta</taxon>
        <taxon>Pterygota</taxon>
        <taxon>Neoptera</taxon>
        <taxon>Endopterygota</taxon>
        <taxon>Coleoptera</taxon>
        <taxon>Polyphaga</taxon>
        <taxon>Cucujiformia</taxon>
        <taxon>Chrysomeloidea</taxon>
        <taxon>Chrysomelidae</taxon>
        <taxon>Bruchinae</taxon>
        <taxon>Bruchini</taxon>
        <taxon>Callosobruchus</taxon>
    </lineage>
</organism>
<gene>
    <name evidence="2" type="ORF">CALMAC_LOCUS18326</name>
</gene>
<reference evidence="2 3" key="1">
    <citation type="submission" date="2019-01" db="EMBL/GenBank/DDBJ databases">
        <authorList>
            <person name="Sayadi A."/>
        </authorList>
    </citation>
    <scope>NUCLEOTIDE SEQUENCE [LARGE SCALE GENOMIC DNA]</scope>
</reference>
<dbReference type="SUPFAM" id="SSF56672">
    <property type="entry name" value="DNA/RNA polymerases"/>
    <property type="match status" value="1"/>
</dbReference>
<dbReference type="InterPro" id="IPR043502">
    <property type="entry name" value="DNA/RNA_pol_sf"/>
</dbReference>
<dbReference type="Proteomes" id="UP000410492">
    <property type="component" value="Unassembled WGS sequence"/>
</dbReference>
<proteinExistence type="predicted"/>
<dbReference type="AlphaFoldDB" id="A0A653DKI1"/>
<dbReference type="PANTHER" id="PTHR33050">
    <property type="entry name" value="REVERSE TRANSCRIPTASE DOMAIN-CONTAINING PROTEIN"/>
    <property type="match status" value="1"/>
</dbReference>
<evidence type="ECO:0000256" key="1">
    <source>
        <dbReference type="SAM" id="MobiDB-lite"/>
    </source>
</evidence>
<accession>A0A653DKI1</accession>
<feature type="region of interest" description="Disordered" evidence="1">
    <location>
        <begin position="194"/>
        <end position="272"/>
    </location>
</feature>